<sequence length="2593" mass="289056">MAADDCRQLRLLLWKDYLIRKRKLITLGGVVWATLVVLSLYIVRANIDNQDFPTCQFPARALPSAGMLTFLQSFICSVGNQCSPMEEYQEIPLYENSRLTQLQRQFSPLLRNSSVLATAAAVPDALRLLGTVTVAIDEPGFLDIVHNGLRVKDLFVDPARVRRDTLLTIFNLSEDDADSIMQAEISFQGIFKGSLNRCDPASLSRVLLVAPSVTELMSNKLCPLNSKELQDILVGLLLEVDYSKYIKMIGQMYSKLNGDTRILELADTLTAALRLTQLDSFVPPEVATLFGQAGGQFRYYNLTIISKLLDRFEPIFKDTEAFRSVRSLSDAGISGAQWLYKIFSRQTNNDSVEEATGLVIQQLDGNIKLDGVERLSSMFKKAVDAFGNGLESSVSLEEVFQALPKVANFVLRWLSKGMKHTILFYSTLLTKLIEGAHKVILNNMSVEQIAYNVSARHPAGVRALVLLPPRLLGKAFDGLADADRTLILSSKLNAPGSMFCDAGRLQRFFQSTKEEAAAARDALCVDPWRDYVVDLIQSLGILDVKVNINSMASLLIQETLGKDTTDQLYPIDKMFQETYSLIQDIQNLGTKPKSSLDWNKVLGVAEDSEFMKIVRKRLSHGSQVLITVHGSLAKEVIKQNTILDIKITPILLSLSRLVAAFNSELAAADRQTLIAFKMAYPAVVEALLKTFLDEKKTYRFLSTHAPTMFCNGSQTASAYIEVPPVGAEDLVAALCGMTRQIERGLRPDSFVGKALKALQSTPQSAFGEVPWIALINGLRDLYTTLLTDYTYIFQFATFNMDESTQSRVKDLLGETKEFWFGRGRLAKSLQLSINVLFRVLDVIDRDIFNLTNEIWLKIKYTFNSARGLLVITDEVFKMITALTTQDASYSSSLPAATAAALSMVLPNLPRLVVDAVELVVRGDTDVTAIISTLTATPPWPCTSLAPALGVSAGARGALRGAEAVLCGDQAFLDEWSGYEPAELLKGIARRQVIALGVSAGARGALRGAEAVLCGDQAFLDEWSGYEPAQLLRGITNLEKANTTKYPPHVFLTFSSNFDALIQDADKLRVALETVFKDNSTSVENPTIMTAWSYAVQVFNRSDRDVIFRNFFTKLDTVLNAVNTTTTDVRDSSPLNILWEDLLKCGFTAPQCRGLARAVWQRTVEFVSVFVESVAVDLRTYFEEINEPDANIIQLLGFTRGTGLYVLYEKMADFAAVLLHSYWDYGFMNQVRRASKTQFWDCDSLVDSLVIPPDSAVSAADIRRVRPYVCPSLLYWVSLPRGENRLLDVVSKPQYYFYTMQAKNLTSRYEGAFNEYLTLTELLKDISNQNKTKLITKEDINIKSIENKVITFVDSVLNYKINETDPSYRLFNEVNKKHFLTSIYLTRVVTIIHKIQSALEKIKVADITTDKPEDEVKKIDAALQIIQKKFKRRPAEAIGLHFDVLTDVIWNTEDNYTITDAIQNMCKDLAVKSSVNIILADGKRFIAQICSKPYETIYEAIEEDIVDDIEAAKQTLLDLVEMLKKEDEEVEDIFEFFNKREAVVTSLKLSIKYSDDLNLPIYLKYLQNNLQHYNVVLSFLSGGDWWSDLRQLYNTSYADVFFDVVEHSPEIARDVLTHLDQIHLVRLLRAINSTDALCLDAPLSWLGAGAAGAAGGRLEALQTQLCAGDAARHVPVLRIVSQGYDNSLTISREINYDSIYSDINTTESNLQLIRTGPSPPTTPAWVTDESVLMLRRTAENLFTKESLTKLSFGVLGNLVDASTLFLNNSQCKLCSKLTTWFKQLNLQLFKKQDYDSLMCHVDEMSLEEVYHTLKNDFHWDMALKELISTRNYTTLELNKAVTDLLEQLKLHVLDDVTASTTKLQGCLAGNLTANEFSNATLFVSVLSHTIKLIRAQLPHIQEISGMTQEPFLQQLHSGVAHNLHVTLPLKEVAGNKQWKTNVKSVIKDLELVKEIEESQVDLLELPALQSEQFWRFSFISPMLHHASRLLSHISRLLGVASFVDIPGVMEGEFTALIDTVLQVLQEDVLGVTLYSLEGFCVEVHPVLSGTPLDFDLAAVLRGLQIIREYRTYVVENMDLKLPISQLFPDPDRLESALNRAGVNNTNFWALAAPMIQGGYIDLMPLLNSKDKPFKISRFLCSPDAMSQVLLFGDRPGDAAGAQDAVVDQLCGGARPELLPTLLYHLNYTYVVQEISKLLLSQVYSASNLTQEEGATVLAQYRDMMALIPVVQENVGELSGVLGKEPVFAALRNFESVGGLLSSSDFLSSAGNMLCGTPFASNENRFYKAVVQTRDYSTEPDPEQLEVLPTDFCRSLYKDILSMNGGKIVWSFVKPLLMGRILYTPASPAVYRIVEKANSTFALMSNLTSMVHKFSSSFPSIRLLSQHGAALEGLRALATTVLGEQEVGGVDVRGLFDEIGDLEGIGSLLRRASDLLRCLSLDRFHPVENEDQLARDAANLTRVNEFAAGNLFWTPGPQANFLEDMRYFRGFVQIQDLVDTAIIQLASNRSSRPRRQAGEEGGEGERHGSSLYESQALIVVFFFALLFSVSSAIRFIVAEKESGNTMLMSVMGVNLTNHTLFWFLSSLAKLSVVPF</sequence>
<proteinExistence type="predicted"/>
<reference evidence="2 3" key="1">
    <citation type="submission" date="2021-06" db="EMBL/GenBank/DDBJ databases">
        <title>A haploid diamondback moth (Plutella xylostella L.) genome assembly resolves 31 chromosomes and identifies a diamide resistance mutation.</title>
        <authorList>
            <person name="Ward C.M."/>
            <person name="Perry K.D."/>
            <person name="Baker G."/>
            <person name="Powis K."/>
            <person name="Heckel D.G."/>
            <person name="Baxter S.W."/>
        </authorList>
    </citation>
    <scope>NUCLEOTIDE SEQUENCE [LARGE SCALE GENOMIC DNA]</scope>
    <source>
        <strain evidence="2 3">LV</strain>
        <tissue evidence="2">Single pupa</tissue>
    </source>
</reference>
<feature type="transmembrane region" description="Helical" evidence="1">
    <location>
        <begin position="24"/>
        <end position="43"/>
    </location>
</feature>
<keyword evidence="3" id="KW-1185">Reference proteome</keyword>
<evidence type="ECO:0000256" key="1">
    <source>
        <dbReference type="SAM" id="Phobius"/>
    </source>
</evidence>
<dbReference type="EMBL" id="JAHIBW010000014">
    <property type="protein sequence ID" value="KAG7304672.1"/>
    <property type="molecule type" value="Genomic_DNA"/>
</dbReference>
<dbReference type="PANTHER" id="PTHR19229:SF250">
    <property type="entry name" value="ABC TRANSPORTER DOMAIN-CONTAINING PROTEIN-RELATED"/>
    <property type="match status" value="1"/>
</dbReference>
<keyword evidence="1" id="KW-1133">Transmembrane helix</keyword>
<feature type="transmembrane region" description="Helical" evidence="1">
    <location>
        <begin position="2534"/>
        <end position="2555"/>
    </location>
</feature>
<protein>
    <submittedName>
        <fullName evidence="2">Uncharacterized protein</fullName>
    </submittedName>
</protein>
<name>A0ABQ7QHG9_PLUXY</name>
<keyword evidence="1" id="KW-0812">Transmembrane</keyword>
<gene>
    <name evidence="2" type="ORF">JYU34_010018</name>
</gene>
<dbReference type="PANTHER" id="PTHR19229">
    <property type="entry name" value="ATP-BINDING CASSETTE TRANSPORTER SUBFAMILY A ABCA"/>
    <property type="match status" value="1"/>
</dbReference>
<evidence type="ECO:0000313" key="2">
    <source>
        <dbReference type="EMBL" id="KAG7304672.1"/>
    </source>
</evidence>
<evidence type="ECO:0000313" key="3">
    <source>
        <dbReference type="Proteomes" id="UP000823941"/>
    </source>
</evidence>
<comment type="caution">
    <text evidence="2">The sequence shown here is derived from an EMBL/GenBank/DDBJ whole genome shotgun (WGS) entry which is preliminary data.</text>
</comment>
<accession>A0ABQ7QHG9</accession>
<dbReference type="Proteomes" id="UP000823941">
    <property type="component" value="Chromosome 14"/>
</dbReference>
<keyword evidence="1" id="KW-0472">Membrane</keyword>
<dbReference type="InterPro" id="IPR026082">
    <property type="entry name" value="ABCA"/>
</dbReference>
<organism evidence="2 3">
    <name type="scientific">Plutella xylostella</name>
    <name type="common">Diamondback moth</name>
    <name type="synonym">Plutella maculipennis</name>
    <dbReference type="NCBI Taxonomy" id="51655"/>
    <lineage>
        <taxon>Eukaryota</taxon>
        <taxon>Metazoa</taxon>
        <taxon>Ecdysozoa</taxon>
        <taxon>Arthropoda</taxon>
        <taxon>Hexapoda</taxon>
        <taxon>Insecta</taxon>
        <taxon>Pterygota</taxon>
        <taxon>Neoptera</taxon>
        <taxon>Endopterygota</taxon>
        <taxon>Lepidoptera</taxon>
        <taxon>Glossata</taxon>
        <taxon>Ditrysia</taxon>
        <taxon>Yponomeutoidea</taxon>
        <taxon>Plutellidae</taxon>
        <taxon>Plutella</taxon>
    </lineage>
</organism>